<dbReference type="Pfam" id="PF03050">
    <property type="entry name" value="DDE_Tnp_IS66"/>
    <property type="match status" value="1"/>
</dbReference>
<dbReference type="Proteomes" id="UP000676194">
    <property type="component" value="Chromosome"/>
</dbReference>
<dbReference type="EMBL" id="CP074694">
    <property type="protein sequence ID" value="QVL30281.1"/>
    <property type="molecule type" value="Genomic_DNA"/>
</dbReference>
<keyword evidence="3" id="KW-1185">Reference proteome</keyword>
<sequence>MPIALGTVSNLEREAASRSSQLIPRRFSRSELIREICRRNQLEVGGKLCWLWGAATTNFEAFVIHGQSGVAGLTTLLGKNIRGILHIDRWHAYRQVPEERRQLCWAHLKRDFRKIVEGGGPSEFVGRRGLRLVRELFVAWQAFRAGTIDRACLRALIAPLERCLNKTLLQGALAGEERIAKF</sequence>
<evidence type="ECO:0000313" key="3">
    <source>
        <dbReference type="Proteomes" id="UP000676194"/>
    </source>
</evidence>
<organism evidence="2 3">
    <name type="scientific">Telmatocola sphagniphila</name>
    <dbReference type="NCBI Taxonomy" id="1123043"/>
    <lineage>
        <taxon>Bacteria</taxon>
        <taxon>Pseudomonadati</taxon>
        <taxon>Planctomycetota</taxon>
        <taxon>Planctomycetia</taxon>
        <taxon>Gemmatales</taxon>
        <taxon>Gemmataceae</taxon>
    </lineage>
</organism>
<evidence type="ECO:0000259" key="1">
    <source>
        <dbReference type="Pfam" id="PF03050"/>
    </source>
</evidence>
<dbReference type="KEGG" id="tsph:KIH39_15625"/>
<gene>
    <name evidence="2" type="ORF">KIH39_15625</name>
</gene>
<feature type="domain" description="Transposase IS66 central" evidence="1">
    <location>
        <begin position="46"/>
        <end position="144"/>
    </location>
</feature>
<evidence type="ECO:0000313" key="2">
    <source>
        <dbReference type="EMBL" id="QVL30281.1"/>
    </source>
</evidence>
<protein>
    <submittedName>
        <fullName evidence="2">Transposase</fullName>
    </submittedName>
</protein>
<name>A0A8E6EWL6_9BACT</name>
<dbReference type="AlphaFoldDB" id="A0A8E6EWL6"/>
<accession>A0A8E6EWL6</accession>
<dbReference type="InterPro" id="IPR004291">
    <property type="entry name" value="Transposase_IS66_central"/>
</dbReference>
<proteinExistence type="predicted"/>
<reference evidence="2" key="1">
    <citation type="submission" date="2021-05" db="EMBL/GenBank/DDBJ databases">
        <title>Complete genome sequence of the cellulolytic planctomycete Telmatocola sphagniphila SP2T and characterization of the first cellulase from planctomycetes.</title>
        <authorList>
            <person name="Rakitin A.L."/>
            <person name="Beletsky A.V."/>
            <person name="Naumoff D.G."/>
            <person name="Kulichevskaya I.S."/>
            <person name="Mardanov A.V."/>
            <person name="Ravin N.V."/>
            <person name="Dedysh S.N."/>
        </authorList>
    </citation>
    <scope>NUCLEOTIDE SEQUENCE</scope>
    <source>
        <strain evidence="2">SP2T</strain>
    </source>
</reference>